<protein>
    <recommendedName>
        <fullName evidence="3">Transcription regulator BetR N-terminal domain-containing protein</fullName>
    </recommendedName>
</protein>
<evidence type="ECO:0000313" key="1">
    <source>
        <dbReference type="EMBL" id="TWI21180.1"/>
    </source>
</evidence>
<evidence type="ECO:0008006" key="3">
    <source>
        <dbReference type="Google" id="ProtNLM"/>
    </source>
</evidence>
<accession>A0A562MMT1</accession>
<name>A0A562MMT1_9SPHI</name>
<sequence>MQLDVNIQRILFNLIEERTENPNELSKELEQLLCIENRSLRNRQRGDTYLTLPEFYRLARHYKISLDDIAIRLENHSSDHTGLEVKLTDVSYLPLLSGEFMELKHYIENLRYEFEKLQNQGDHAWLKMTCAEVPLVHLMAFEELAYFKIYTYYYHIVKLDITFEEFLKKIQPLNLSEHFKAISEAYGSISSEEIWDGFTFEKLLRLLAESVFFGKFEKQKTLDLLLGQIDSLVDYIKTMVSKGEKMHGGTVELYYFESVMRESFVLTGSDDIPAEAMLKIFMIQSVGIKDPDFSTYLDLTFQALRGRSNPANKCSELVKTKLMKKLSKQVEDYRAKVMKM</sequence>
<dbReference type="Proteomes" id="UP000315908">
    <property type="component" value="Unassembled WGS sequence"/>
</dbReference>
<reference evidence="1 2" key="1">
    <citation type="journal article" date="2015" name="Stand. Genomic Sci.">
        <title>Genomic Encyclopedia of Bacterial and Archaeal Type Strains, Phase III: the genomes of soil and plant-associated and newly described type strains.</title>
        <authorList>
            <person name="Whitman W.B."/>
            <person name="Woyke T."/>
            <person name="Klenk H.P."/>
            <person name="Zhou Y."/>
            <person name="Lilburn T.G."/>
            <person name="Beck B.J."/>
            <person name="De Vos P."/>
            <person name="Vandamme P."/>
            <person name="Eisen J.A."/>
            <person name="Garrity G."/>
            <person name="Hugenholtz P."/>
            <person name="Kyrpides N.C."/>
        </authorList>
    </citation>
    <scope>NUCLEOTIDE SEQUENCE [LARGE SCALE GENOMIC DNA]</scope>
    <source>
        <strain evidence="1 2">CGMCC 1.6855</strain>
    </source>
</reference>
<dbReference type="AlphaFoldDB" id="A0A562MMT1"/>
<dbReference type="RefSeq" id="WP_145327853.1">
    <property type="nucleotide sequence ID" value="NZ_JBPFQP010000005.1"/>
</dbReference>
<evidence type="ECO:0000313" key="2">
    <source>
        <dbReference type="Proteomes" id="UP000315908"/>
    </source>
</evidence>
<comment type="caution">
    <text evidence="1">The sequence shown here is derived from an EMBL/GenBank/DDBJ whole genome shotgun (WGS) entry which is preliminary data.</text>
</comment>
<dbReference type="OrthoDB" id="1098026at2"/>
<dbReference type="EMBL" id="VLKR01000008">
    <property type="protein sequence ID" value="TWI21180.1"/>
    <property type="molecule type" value="Genomic_DNA"/>
</dbReference>
<proteinExistence type="predicted"/>
<gene>
    <name evidence="1" type="ORF">IQ31_01996</name>
</gene>
<organism evidence="1 2">
    <name type="scientific">Sphingobacterium siyangense</name>
    <dbReference type="NCBI Taxonomy" id="459529"/>
    <lineage>
        <taxon>Bacteria</taxon>
        <taxon>Pseudomonadati</taxon>
        <taxon>Bacteroidota</taxon>
        <taxon>Sphingobacteriia</taxon>
        <taxon>Sphingobacteriales</taxon>
        <taxon>Sphingobacteriaceae</taxon>
        <taxon>Sphingobacterium</taxon>
    </lineage>
</organism>